<reference evidence="7" key="1">
    <citation type="submission" date="2006-10" db="EMBL/GenBank/DDBJ databases">
        <title>Complete sequence of Solibacter usitatus Ellin6076.</title>
        <authorList>
            <consortium name="US DOE Joint Genome Institute"/>
            <person name="Copeland A."/>
            <person name="Lucas S."/>
            <person name="Lapidus A."/>
            <person name="Barry K."/>
            <person name="Detter J.C."/>
            <person name="Glavina del Rio T."/>
            <person name="Hammon N."/>
            <person name="Israni S."/>
            <person name="Dalin E."/>
            <person name="Tice H."/>
            <person name="Pitluck S."/>
            <person name="Thompson L.S."/>
            <person name="Brettin T."/>
            <person name="Bruce D."/>
            <person name="Han C."/>
            <person name="Tapia R."/>
            <person name="Gilna P."/>
            <person name="Schmutz J."/>
            <person name="Larimer F."/>
            <person name="Land M."/>
            <person name="Hauser L."/>
            <person name="Kyrpides N."/>
            <person name="Mikhailova N."/>
            <person name="Janssen P.H."/>
            <person name="Kuske C.R."/>
            <person name="Richardson P."/>
        </authorList>
    </citation>
    <scope>NUCLEOTIDE SEQUENCE</scope>
    <source>
        <strain evidence="7">Ellin6076</strain>
    </source>
</reference>
<dbReference type="InterPro" id="IPR011047">
    <property type="entry name" value="Quinoprotein_ADH-like_sf"/>
</dbReference>
<feature type="domain" description="Pyrrolo-quinoline quinone repeat" evidence="6">
    <location>
        <begin position="23"/>
        <end position="609"/>
    </location>
</feature>
<evidence type="ECO:0000256" key="3">
    <source>
        <dbReference type="ARBA" id="ARBA00023002"/>
    </source>
</evidence>
<dbReference type="GO" id="GO:0048038">
    <property type="term" value="F:quinone binding"/>
    <property type="evidence" value="ECO:0007669"/>
    <property type="project" value="InterPro"/>
</dbReference>
<dbReference type="Gene3D" id="2.140.10.10">
    <property type="entry name" value="Quinoprotein alcohol dehydrogenase-like superfamily"/>
    <property type="match status" value="2"/>
</dbReference>
<keyword evidence="3 7" id="KW-0560">Oxidoreductase</keyword>
<dbReference type="EMBL" id="CP000473">
    <property type="protein sequence ID" value="ABJ84076.1"/>
    <property type="molecule type" value="Genomic_DNA"/>
</dbReference>
<name>Q022M4_SOLUE</name>
<evidence type="ECO:0000256" key="5">
    <source>
        <dbReference type="SAM" id="SignalP"/>
    </source>
</evidence>
<dbReference type="Pfam" id="PF01011">
    <property type="entry name" value="PQQ"/>
    <property type="match status" value="1"/>
</dbReference>
<sequence precursor="true">MRITNFAVLGTVLAATALAQTDWPTYGNDLAGTRYSPLKQIDTTNVNKLARAWTYHMNPGGPAPAGAPAEGGGGRGRGGRGGGGGRNWSATPLVIKGVMYLTTAYNRVVALEPETAKELWVFEVKDGAPAVRGLEFWAGDKDSPATIFFGTSSGKLFALNAQTGKPIPGFGNEGVVDMKPGALNGLDNSSFGLSSPPIVYKNVVITGAHVQEGPSVGAAGDTRAWDARTGKLVWQFHSVPRPGEAGADTWEKDDWKNRSGTNVWGLFTIDTERGILYQPFGEPTTDYWGGDRKGANLFGTTLVAVDALTGKRLWHYQVVHHDTWDYDLASPPVLFDVTQKGKKIPAVAELTKTGAVFILNRVTGEPIYGVEERKVPVDDALPGDSAWPTQPFPLKPPILARNSFKREELATVTEDHAKFCQELFDSLPGGLHAGGPFTHYSTAPSVIFPSSIGGGNYNPPSFDPKLGYLFVNTMDFGSLNQMVKNANGTYSRQGYKGNNRFWDPETNMPCNQPPWGRIFAINVNTGEIAWQSVLGITESLPADKQKTGRPNIGGSVATAGGLVFIGATDDSRFRAFDSKTGKEVWVTTIDAGAHAAPMTFQGKNGKQYVVITATGGGFLGDKSRADTVIAYALP</sequence>
<dbReference type="HOGENOM" id="CLU_018478_1_1_0"/>
<proteinExistence type="inferred from homology"/>
<dbReference type="GO" id="GO:0008876">
    <property type="term" value="F:quinoprotein glucose dehydrogenase activity"/>
    <property type="evidence" value="ECO:0007669"/>
    <property type="project" value="UniProtKB-EC"/>
</dbReference>
<evidence type="ECO:0000256" key="4">
    <source>
        <dbReference type="SAM" id="MobiDB-lite"/>
    </source>
</evidence>
<evidence type="ECO:0000313" key="7">
    <source>
        <dbReference type="EMBL" id="ABJ84076.1"/>
    </source>
</evidence>
<dbReference type="InterPro" id="IPR002372">
    <property type="entry name" value="PQQ_rpt_dom"/>
</dbReference>
<evidence type="ECO:0000256" key="1">
    <source>
        <dbReference type="ARBA" id="ARBA00001931"/>
    </source>
</evidence>
<comment type="similarity">
    <text evidence="2">Belongs to the bacterial PQQ dehydrogenase family.</text>
</comment>
<organism evidence="7">
    <name type="scientific">Solibacter usitatus (strain Ellin6076)</name>
    <dbReference type="NCBI Taxonomy" id="234267"/>
    <lineage>
        <taxon>Bacteria</taxon>
        <taxon>Pseudomonadati</taxon>
        <taxon>Acidobacteriota</taxon>
        <taxon>Terriglobia</taxon>
        <taxon>Bryobacterales</taxon>
        <taxon>Solibacteraceae</taxon>
        <taxon>Candidatus Solibacter</taxon>
    </lineage>
</organism>
<dbReference type="GO" id="GO:0016020">
    <property type="term" value="C:membrane"/>
    <property type="evidence" value="ECO:0007669"/>
    <property type="project" value="InterPro"/>
</dbReference>
<accession>Q022M4</accession>
<dbReference type="AlphaFoldDB" id="Q022M4"/>
<dbReference type="SMART" id="SM00564">
    <property type="entry name" value="PQQ"/>
    <property type="match status" value="6"/>
</dbReference>
<evidence type="ECO:0000259" key="6">
    <source>
        <dbReference type="Pfam" id="PF01011"/>
    </source>
</evidence>
<feature type="region of interest" description="Disordered" evidence="4">
    <location>
        <begin position="60"/>
        <end position="86"/>
    </location>
</feature>
<dbReference type="KEGG" id="sus:Acid_3097"/>
<feature type="chain" id="PRO_5004163152" evidence="5">
    <location>
        <begin position="20"/>
        <end position="634"/>
    </location>
</feature>
<dbReference type="InterPro" id="IPR018391">
    <property type="entry name" value="PQQ_b-propeller_rpt"/>
</dbReference>
<keyword evidence="5" id="KW-0732">Signal</keyword>
<comment type="cofactor">
    <cofactor evidence="1">
        <name>pyrroloquinoline quinone</name>
        <dbReference type="ChEBI" id="CHEBI:58442"/>
    </cofactor>
</comment>
<dbReference type="STRING" id="234267.Acid_3097"/>
<feature type="signal peptide" evidence="5">
    <location>
        <begin position="1"/>
        <end position="19"/>
    </location>
</feature>
<dbReference type="CDD" id="cd10280">
    <property type="entry name" value="PQQ_mGDH"/>
    <property type="match status" value="1"/>
</dbReference>
<dbReference type="EC" id="1.1.5.2" evidence="7"/>
<dbReference type="InParanoid" id="Q022M4"/>
<dbReference type="SUPFAM" id="SSF50998">
    <property type="entry name" value="Quinoprotein alcohol dehydrogenase-like"/>
    <property type="match status" value="1"/>
</dbReference>
<dbReference type="PANTHER" id="PTHR32303:SF4">
    <property type="entry name" value="QUINOPROTEIN GLUCOSE DEHYDROGENASE"/>
    <property type="match status" value="1"/>
</dbReference>
<gene>
    <name evidence="7" type="ordered locus">Acid_3097</name>
</gene>
<dbReference type="eggNOG" id="COG4993">
    <property type="taxonomic scope" value="Bacteria"/>
</dbReference>
<protein>
    <submittedName>
        <fullName evidence="7">Quinoprotein glucose dehydrogenase</fullName>
        <ecNumber evidence="7">1.1.5.2</ecNumber>
    </submittedName>
</protein>
<feature type="compositionally biased region" description="Gly residues" evidence="4">
    <location>
        <begin position="69"/>
        <end position="86"/>
    </location>
</feature>
<evidence type="ECO:0000256" key="2">
    <source>
        <dbReference type="ARBA" id="ARBA00008156"/>
    </source>
</evidence>
<dbReference type="InterPro" id="IPR017511">
    <property type="entry name" value="PQQ_mDH"/>
</dbReference>
<dbReference type="PANTHER" id="PTHR32303">
    <property type="entry name" value="QUINOPROTEIN ALCOHOL DEHYDROGENASE (CYTOCHROME C)"/>
    <property type="match status" value="1"/>
</dbReference>
<dbReference type="OrthoDB" id="9794322at2"/>